<dbReference type="KEGG" id="cint:HZF06_13100"/>
<gene>
    <name evidence="1" type="ORF">HZF06_13100</name>
</gene>
<organism evidence="1 2">
    <name type="scientific">Clostridium intestinale</name>
    <dbReference type="NCBI Taxonomy" id="36845"/>
    <lineage>
        <taxon>Bacteria</taxon>
        <taxon>Bacillati</taxon>
        <taxon>Bacillota</taxon>
        <taxon>Clostridia</taxon>
        <taxon>Eubacteriales</taxon>
        <taxon>Clostridiaceae</taxon>
        <taxon>Clostridium</taxon>
    </lineage>
</organism>
<proteinExistence type="predicted"/>
<name>A0A7D6VSJ6_9CLOT</name>
<evidence type="ECO:0000313" key="1">
    <source>
        <dbReference type="EMBL" id="QLY78032.1"/>
    </source>
</evidence>
<evidence type="ECO:0000313" key="2">
    <source>
        <dbReference type="Proteomes" id="UP000512286"/>
    </source>
</evidence>
<dbReference type="EMBL" id="CP059378">
    <property type="protein sequence ID" value="QLY78032.1"/>
    <property type="molecule type" value="Genomic_DNA"/>
</dbReference>
<dbReference type="Proteomes" id="UP000512286">
    <property type="component" value="Chromosome"/>
</dbReference>
<protein>
    <submittedName>
        <fullName evidence="1">Uncharacterized protein</fullName>
    </submittedName>
</protein>
<dbReference type="AlphaFoldDB" id="A0A7D6VSJ6"/>
<sequence>MLMLTGTAIVTTAEGKRITYSFSEIDEDGTIVKSNVKRSFVAVDQELKDSIEQLENKVSNHMNSNE</sequence>
<dbReference type="RefSeq" id="WP_181600501.1">
    <property type="nucleotide sequence ID" value="NZ_CP059378.1"/>
</dbReference>
<reference evidence="1 2" key="1">
    <citation type="submission" date="2020-07" db="EMBL/GenBank/DDBJ databases">
        <title>Electron transfer.</title>
        <authorList>
            <person name="Huang L."/>
            <person name="Liu X."/>
            <person name="Zhou S."/>
        </authorList>
    </citation>
    <scope>NUCLEOTIDE SEQUENCE [LARGE SCALE GENOMIC DNA]</scope>
    <source>
        <strain evidence="1 2">Lx1</strain>
    </source>
</reference>
<accession>A0A7D6VSJ6</accession>